<feature type="compositionally biased region" description="Low complexity" evidence="1">
    <location>
        <begin position="357"/>
        <end position="368"/>
    </location>
</feature>
<comment type="caution">
    <text evidence="3">The sequence shown here is derived from an EMBL/GenBank/DDBJ whole genome shotgun (WGS) entry which is preliminary data.</text>
</comment>
<evidence type="ECO:0000256" key="1">
    <source>
        <dbReference type="SAM" id="MobiDB-lite"/>
    </source>
</evidence>
<feature type="domain" description="HNH nuclease" evidence="2">
    <location>
        <begin position="722"/>
        <end position="774"/>
    </location>
</feature>
<sequence>MGSLRESAQALALAALPGDAGICVAEAEDLLFARDRITCALADRVGQVHRAGQAKQHGHASTRSWLRTAAGMSVAGAGRLLTLAVELARLPRVREKFAAGVLSAGVVEAICMATARLSDEHAALAEPILLELAGKAGPAEVAKAGRYLRAVLDPDGEERDERADYGRRFLRVRPTAGGGLEGEFYLPREAAARLRALLDAYAKPRAEGDDRPLRVRQADAFIALMEQKIVAELLVLVNAESLPTDPQPDHPEDPAPGNDHPEATEDAQDAEDAEDVQGPDSAEDTESGENAEEAEAADAQGAEDTEDGRDSENAENAQGAEDRQDAQGAASADDSWDSENAEDGDGAEGAQGGEGAGDVQDAQDAEGAPSAGDGWSSEDTSAFGDTGSVDGPRHVEDGDVEDAIPSDAIPSDDDPGNVDDAGITDDAAPTQGEGPYRPHDPDTAEAETAAAPAADADAETAAGPTADTDAVADAAAGNTDLDLASAKGDDTALRRGADRDHAAAQAETDPEPAAARPACGGSTPPHTAPPDAVPPHVARPRAAHSRAAEWPDPPPEDAATHHTHAGHQPAGDCRHGQGTPEGRNDVHHEQSGAGTARGAAPGAPRPEPGRPSEPEPGTPSSEPGPGTPPGKPLDAAPGRPPGRPSGTASGTLPGAAPGEPGLGAVPGALLGTAPGLLLATGQMLPVSSVHRLARTSALVRLVMDAEGQVLDMGRKVRLATPAQRRAVYARYATCWIDGCPLPATMCQIDHADNWGTGGLTDLKLLGPACQFHNRDRYQHPDRYTRHKTGTDRWAFTYHPVHIRVRKT</sequence>
<proteinExistence type="predicted"/>
<dbReference type="AlphaFoldDB" id="A0A8H9H4D8"/>
<evidence type="ECO:0000313" key="3">
    <source>
        <dbReference type="EMBL" id="GGO24685.1"/>
    </source>
</evidence>
<dbReference type="Proteomes" id="UP000653480">
    <property type="component" value="Unassembled WGS sequence"/>
</dbReference>
<feature type="compositionally biased region" description="Low complexity" evidence="1">
    <location>
        <begin position="591"/>
        <end position="602"/>
    </location>
</feature>
<feature type="compositionally biased region" description="Gly residues" evidence="1">
    <location>
        <begin position="347"/>
        <end position="356"/>
    </location>
</feature>
<reference evidence="3" key="2">
    <citation type="submission" date="2020-09" db="EMBL/GenBank/DDBJ databases">
        <authorList>
            <person name="Sun Q."/>
            <person name="Zhou Y."/>
        </authorList>
    </citation>
    <scope>NUCLEOTIDE SEQUENCE</scope>
    <source>
        <strain evidence="3">CGMCC 4.7138</strain>
    </source>
</reference>
<reference evidence="3" key="1">
    <citation type="journal article" date="2014" name="Int. J. Syst. Evol. Microbiol.">
        <title>Complete genome sequence of Corynebacterium casei LMG S-19264T (=DSM 44701T), isolated from a smear-ripened cheese.</title>
        <authorList>
            <consortium name="US DOE Joint Genome Institute (JGI-PGF)"/>
            <person name="Walter F."/>
            <person name="Albersmeier A."/>
            <person name="Kalinowski J."/>
            <person name="Ruckert C."/>
        </authorList>
    </citation>
    <scope>NUCLEOTIDE SEQUENCE</scope>
    <source>
        <strain evidence="3">CGMCC 4.7138</strain>
    </source>
</reference>
<dbReference type="InterPro" id="IPR003615">
    <property type="entry name" value="HNH_nuc"/>
</dbReference>
<dbReference type="CDD" id="cd00085">
    <property type="entry name" value="HNHc"/>
    <property type="match status" value="1"/>
</dbReference>
<feature type="compositionally biased region" description="Acidic residues" evidence="1">
    <location>
        <begin position="264"/>
        <end position="309"/>
    </location>
</feature>
<evidence type="ECO:0000313" key="4">
    <source>
        <dbReference type="Proteomes" id="UP000653480"/>
    </source>
</evidence>
<feature type="compositionally biased region" description="Acidic residues" evidence="1">
    <location>
        <begin position="334"/>
        <end position="346"/>
    </location>
</feature>
<accession>A0A8H9H4D8</accession>
<dbReference type="SMART" id="SM00507">
    <property type="entry name" value="HNHc"/>
    <property type="match status" value="1"/>
</dbReference>
<feature type="compositionally biased region" description="Low complexity" evidence="1">
    <location>
        <begin position="644"/>
        <end position="660"/>
    </location>
</feature>
<organism evidence="3 4">
    <name type="scientific">Microbispora bryophytorum</name>
    <dbReference type="NCBI Taxonomy" id="1460882"/>
    <lineage>
        <taxon>Bacteria</taxon>
        <taxon>Bacillati</taxon>
        <taxon>Actinomycetota</taxon>
        <taxon>Actinomycetes</taxon>
        <taxon>Streptosporangiales</taxon>
        <taxon>Streptosporangiaceae</taxon>
        <taxon>Microbispora</taxon>
    </lineage>
</organism>
<dbReference type="Pfam" id="PF02720">
    <property type="entry name" value="DUF222"/>
    <property type="match status" value="2"/>
</dbReference>
<evidence type="ECO:0000259" key="2">
    <source>
        <dbReference type="SMART" id="SM00507"/>
    </source>
</evidence>
<protein>
    <recommendedName>
        <fullName evidence="2">HNH nuclease domain-containing protein</fullName>
    </recommendedName>
</protein>
<dbReference type="EMBL" id="BMMN01000012">
    <property type="protein sequence ID" value="GGO24685.1"/>
    <property type="molecule type" value="Genomic_DNA"/>
</dbReference>
<feature type="region of interest" description="Disordered" evidence="1">
    <location>
        <begin position="241"/>
        <end position="660"/>
    </location>
</feature>
<feature type="compositionally biased region" description="Basic and acidic residues" evidence="1">
    <location>
        <begin position="247"/>
        <end position="263"/>
    </location>
</feature>
<name>A0A8H9H4D8_9ACTN</name>
<feature type="compositionally biased region" description="Acidic residues" evidence="1">
    <location>
        <begin position="398"/>
        <end position="417"/>
    </location>
</feature>
<feature type="compositionally biased region" description="Low complexity" evidence="1">
    <location>
        <begin position="446"/>
        <end position="476"/>
    </location>
</feature>
<feature type="compositionally biased region" description="Basic and acidic residues" evidence="1">
    <location>
        <begin position="487"/>
        <end position="502"/>
    </location>
</feature>
<keyword evidence="4" id="KW-1185">Reference proteome</keyword>
<dbReference type="InterPro" id="IPR003870">
    <property type="entry name" value="DUF222"/>
</dbReference>
<gene>
    <name evidence="3" type="ORF">GCM10011574_55360</name>
</gene>